<dbReference type="Gene3D" id="1.25.40.20">
    <property type="entry name" value="Ankyrin repeat-containing domain"/>
    <property type="match status" value="1"/>
</dbReference>
<dbReference type="HOGENOM" id="CLU_1641754_0_0_4"/>
<feature type="signal peptide" evidence="2">
    <location>
        <begin position="1"/>
        <end position="21"/>
    </location>
</feature>
<dbReference type="SUPFAM" id="SSF48403">
    <property type="entry name" value="Ankyrin repeat"/>
    <property type="match status" value="1"/>
</dbReference>
<dbReference type="AlphaFoldDB" id="D7DPD0"/>
<dbReference type="PANTHER" id="PTHR44207">
    <property type="entry name" value="SURFACE ANTIGEN BSPA-LIKE-RELATED"/>
    <property type="match status" value="1"/>
</dbReference>
<dbReference type="RefSeq" id="WP_013147490.1">
    <property type="nucleotide sequence ID" value="NC_014207.1"/>
</dbReference>
<protein>
    <submittedName>
        <fullName evidence="3">Ankyrin</fullName>
    </submittedName>
</protein>
<keyword evidence="2" id="KW-0732">Signal</keyword>
<evidence type="ECO:0000313" key="4">
    <source>
        <dbReference type="Proteomes" id="UP000000383"/>
    </source>
</evidence>
<dbReference type="EMBL" id="CP002056">
    <property type="protein sequence ID" value="ADI29174.1"/>
    <property type="molecule type" value="Genomic_DNA"/>
</dbReference>
<dbReference type="PROSITE" id="PS50088">
    <property type="entry name" value="ANK_REPEAT"/>
    <property type="match status" value="2"/>
</dbReference>
<keyword evidence="1" id="KW-0040">ANK repeat</keyword>
<reference evidence="3 4" key="2">
    <citation type="journal article" date="2011" name="J. Bacteriol.">
        <title>Genomes of three methylotrophs from a single niche uncover genetic and metabolic divergence of Methylophilaceae.</title>
        <authorList>
            <person name="Lapidus A."/>
            <person name="Clum A."/>
            <person name="Labutti K."/>
            <person name="Kaluzhnaya M.G."/>
            <person name="Lim S."/>
            <person name="Beck D.A."/>
            <person name="Glavina Del Rio T."/>
            <person name="Nolan M."/>
            <person name="Mavromatis K."/>
            <person name="Huntemann M."/>
            <person name="Lucas S."/>
            <person name="Lidstrom M.E."/>
            <person name="Ivanova N."/>
            <person name="Chistoserdova L."/>
        </authorList>
    </citation>
    <scope>NUCLEOTIDE SEQUENCE [LARGE SCALE GENOMIC DNA]</scope>
    <source>
        <strain evidence="3 4">301</strain>
    </source>
</reference>
<proteinExistence type="predicted"/>
<name>D7DPD0_METV0</name>
<keyword evidence="4" id="KW-1185">Reference proteome</keyword>
<dbReference type="eggNOG" id="COG0666">
    <property type="taxonomic scope" value="Bacteria"/>
</dbReference>
<evidence type="ECO:0000256" key="1">
    <source>
        <dbReference type="PROSITE-ProRule" id="PRU00023"/>
    </source>
</evidence>
<evidence type="ECO:0000313" key="3">
    <source>
        <dbReference type="EMBL" id="ADI29174.1"/>
    </source>
</evidence>
<feature type="chain" id="PRO_5003094883" evidence="2">
    <location>
        <begin position="22"/>
        <end position="161"/>
    </location>
</feature>
<dbReference type="Pfam" id="PF12796">
    <property type="entry name" value="Ank_2"/>
    <property type="match status" value="1"/>
</dbReference>
<dbReference type="PANTHER" id="PTHR44207:SF2">
    <property type="entry name" value="REPEAT PROTEIN, PUTATIVE-RELATED"/>
    <property type="match status" value="1"/>
</dbReference>
<feature type="repeat" description="ANK" evidence="1">
    <location>
        <begin position="92"/>
        <end position="124"/>
    </location>
</feature>
<dbReference type="InterPro" id="IPR002110">
    <property type="entry name" value="Ankyrin_rpt"/>
</dbReference>
<dbReference type="InterPro" id="IPR036770">
    <property type="entry name" value="Ankyrin_rpt-contain_sf"/>
</dbReference>
<reference evidence="4" key="1">
    <citation type="submission" date="2010-05" db="EMBL/GenBank/DDBJ databases">
        <title>Complete sequence of Methylotenera sp. 301.</title>
        <authorList>
            <person name="Lucas S."/>
            <person name="Copeland A."/>
            <person name="Lapidus A."/>
            <person name="Cheng J.-F."/>
            <person name="Bruce D."/>
            <person name="Goodwin L."/>
            <person name="Pitluck S."/>
            <person name="Clum A."/>
            <person name="Land M."/>
            <person name="Hauser L."/>
            <person name="Kyrpides N."/>
            <person name="Ivanova N."/>
            <person name="Chistoservova L."/>
            <person name="Kalyuzhnaya M."/>
            <person name="Woyke T."/>
        </authorList>
    </citation>
    <scope>NUCLEOTIDE SEQUENCE [LARGE SCALE GENOMIC DNA]</scope>
    <source>
        <strain evidence="4">301</strain>
    </source>
</reference>
<feature type="repeat" description="ANK" evidence="1">
    <location>
        <begin position="58"/>
        <end position="90"/>
    </location>
</feature>
<dbReference type="SMART" id="SM00248">
    <property type="entry name" value="ANK"/>
    <property type="match status" value="3"/>
</dbReference>
<gene>
    <name evidence="3" type="ordered locus">M301_0790</name>
</gene>
<accession>D7DPD0</accession>
<organism evidence="3 4">
    <name type="scientific">Methylotenera versatilis (strain 301)</name>
    <dbReference type="NCBI Taxonomy" id="666681"/>
    <lineage>
        <taxon>Bacteria</taxon>
        <taxon>Pseudomonadati</taxon>
        <taxon>Pseudomonadota</taxon>
        <taxon>Betaproteobacteria</taxon>
        <taxon>Nitrosomonadales</taxon>
        <taxon>Methylophilaceae</taxon>
        <taxon>Methylotenera</taxon>
    </lineage>
</organism>
<evidence type="ECO:0000256" key="2">
    <source>
        <dbReference type="SAM" id="SignalP"/>
    </source>
</evidence>
<dbReference type="KEGG" id="meh:M301_0790"/>
<dbReference type="Proteomes" id="UP000000383">
    <property type="component" value="Chromosome"/>
</dbReference>
<dbReference type="PROSITE" id="PS50297">
    <property type="entry name" value="ANK_REP_REGION"/>
    <property type="match status" value="2"/>
</dbReference>
<dbReference type="STRING" id="666681.M301_0790"/>
<dbReference type="OrthoDB" id="198309at2"/>
<sequence precursor="true">MNMFKAILAMVALSFSLNSFALTDEEYLAFTDALSTGNTKVVKKFVEAEPTLVNQKFFAWEPLQMAASHGNLDTVKYLLSKGADKNYVHPASQNTAFHMAAFSGNVELIKLLAASGADVNLKLKGDVSLIRYFRDQEQPDMVKLMESVGVKDDGCQDEKCF</sequence>